<proteinExistence type="predicted"/>
<dbReference type="InterPro" id="IPR027624">
    <property type="entry name" value="TOMM_cyclo_SagD"/>
</dbReference>
<dbReference type="PANTHER" id="PTHR37809:SF1">
    <property type="entry name" value="RIBOSOMAL PROTEIN S12 METHYLTHIOTRANSFERASE ACCESSORY FACTOR YCAO"/>
    <property type="match status" value="1"/>
</dbReference>
<protein>
    <recommendedName>
        <fullName evidence="1">YcaO domain-containing protein</fullName>
    </recommendedName>
</protein>
<dbReference type="PROSITE" id="PS51664">
    <property type="entry name" value="YCAO"/>
    <property type="match status" value="1"/>
</dbReference>
<evidence type="ECO:0000313" key="2">
    <source>
        <dbReference type="EMBL" id="TDD64025.1"/>
    </source>
</evidence>
<dbReference type="OrthoDB" id="2379922at2"/>
<name>A0A4R4ZYB5_9ACTN</name>
<comment type="caution">
    <text evidence="2">The sequence shown here is derived from an EMBL/GenBank/DDBJ whole genome shotgun (WGS) entry which is preliminary data.</text>
</comment>
<accession>A0A4R4ZYB5</accession>
<dbReference type="Pfam" id="PF02624">
    <property type="entry name" value="YcaO"/>
    <property type="match status" value="1"/>
</dbReference>
<evidence type="ECO:0000313" key="3">
    <source>
        <dbReference type="Proteomes" id="UP000295217"/>
    </source>
</evidence>
<organism evidence="2 3">
    <name type="scientific">Jiangella aurantiaca</name>
    <dbReference type="NCBI Taxonomy" id="2530373"/>
    <lineage>
        <taxon>Bacteria</taxon>
        <taxon>Bacillati</taxon>
        <taxon>Actinomycetota</taxon>
        <taxon>Actinomycetes</taxon>
        <taxon>Jiangellales</taxon>
        <taxon>Jiangellaceae</taxon>
        <taxon>Jiangella</taxon>
    </lineage>
</organism>
<dbReference type="PANTHER" id="PTHR37809">
    <property type="entry name" value="RIBOSOMAL PROTEIN S12 METHYLTHIOTRANSFERASE ACCESSORY FACTOR YCAO"/>
    <property type="match status" value="1"/>
</dbReference>
<feature type="domain" description="YcaO" evidence="1">
    <location>
        <begin position="326"/>
        <end position="725"/>
    </location>
</feature>
<evidence type="ECO:0000259" key="1">
    <source>
        <dbReference type="PROSITE" id="PS51664"/>
    </source>
</evidence>
<dbReference type="NCBIfam" id="TIGR03604">
    <property type="entry name" value="TOMM_cyclo_SagD"/>
    <property type="match status" value="1"/>
</dbReference>
<sequence length="725" mass="79672">MTLSDLTSPRTSPNVDVRPLGTDASVLITADGRLFEIDKPPAELLRALDDLAAGHDRPVWPELAALLRATGSLDPPPVASIDDVVVLADATLHRAAAALTRSTEHVRPLPDDPDRLRAELARTAAAPLVVLRDRFDPELLLAVDEVRADRQAPWTQLHLDRAGAFLGPAIEPGRTPGYRELLARRRCAVQRPEIAEALLAPPVAGPLRPPPEDVLTWLVALFLADVRRWLAGRPCALLGNEVEIDPAAPSMTVHPLLPLPDQELLAPRNHRVRGTDLLRDKRLGVITATWHVTHHPSIPKALATVQAEVADLARIYPWAPNTVCGGSVFGDPAAAEAAAIGESVERYCGNWVRPERLRLASYEQLAAAGEEAVDPASLVLYSEAQYAAAGFPFVPFTPDLPVHWVAGRSLTHDRPVWVPASVVYVNWYVGPFADAPPTNYPFYAGIAAGATFDDAVRSGLEEIVERDATMIWWANRQRLPVVDPPPRLAALFDGEPAAHGQRAWLLSLPNAFGIPVMAGVVENTVERTVAIGFAARDDPEEAALKAWAEALTLQEISRDLQEPDGLFWQAVRRGAKRQGFIKPWRADRRYLDDFRRDFHDVGDLECQMQVHLDPRAVDTVRPWIASDERRPLGDVPRLPDRSLATYRRLIETAGHEIVAVDVTTPDVAAAGLRVVRTVVPGLVSNFPAAFPFNGHRRLQDEPVRLGWRDRPLPEDDLNLFPLPHA</sequence>
<dbReference type="Gene3D" id="3.30.1330.230">
    <property type="match status" value="1"/>
</dbReference>
<dbReference type="Proteomes" id="UP000295217">
    <property type="component" value="Unassembled WGS sequence"/>
</dbReference>
<dbReference type="RefSeq" id="WP_132107897.1">
    <property type="nucleotide sequence ID" value="NZ_SMLB01000080.1"/>
</dbReference>
<dbReference type="Gene3D" id="3.30.160.660">
    <property type="match status" value="1"/>
</dbReference>
<gene>
    <name evidence="2" type="ORF">E1262_29405</name>
</gene>
<dbReference type="Gene3D" id="3.40.50.720">
    <property type="entry name" value="NAD(P)-binding Rossmann-like Domain"/>
    <property type="match status" value="1"/>
</dbReference>
<reference evidence="2 3" key="1">
    <citation type="submission" date="2019-02" db="EMBL/GenBank/DDBJ databases">
        <title>Draft genome sequences of novel Actinobacteria.</title>
        <authorList>
            <person name="Sahin N."/>
            <person name="Ay H."/>
            <person name="Saygin H."/>
        </authorList>
    </citation>
    <scope>NUCLEOTIDE SEQUENCE [LARGE SCALE GENOMIC DNA]</scope>
    <source>
        <strain evidence="2 3">8K307</strain>
    </source>
</reference>
<dbReference type="InterPro" id="IPR003776">
    <property type="entry name" value="YcaO-like_dom"/>
</dbReference>
<keyword evidence="3" id="KW-1185">Reference proteome</keyword>
<dbReference type="AlphaFoldDB" id="A0A4R4ZYB5"/>
<dbReference type="EMBL" id="SMLB01000080">
    <property type="protein sequence ID" value="TDD64025.1"/>
    <property type="molecule type" value="Genomic_DNA"/>
</dbReference>
<dbReference type="Gene3D" id="3.30.40.250">
    <property type="match status" value="1"/>
</dbReference>